<evidence type="ECO:0000256" key="1">
    <source>
        <dbReference type="ARBA" id="ARBA00004519"/>
    </source>
</evidence>
<feature type="signal peptide" evidence="4">
    <location>
        <begin position="1"/>
        <end position="18"/>
    </location>
</feature>
<feature type="compositionally biased region" description="Low complexity" evidence="3">
    <location>
        <begin position="357"/>
        <end position="384"/>
    </location>
</feature>
<dbReference type="InterPro" id="IPR006143">
    <property type="entry name" value="RND_pump_MFP"/>
</dbReference>
<dbReference type="PROSITE" id="PS51257">
    <property type="entry name" value="PROKAR_LIPOPROTEIN"/>
    <property type="match status" value="1"/>
</dbReference>
<dbReference type="Proteomes" id="UP001589898">
    <property type="component" value="Unassembled WGS sequence"/>
</dbReference>
<dbReference type="SUPFAM" id="SSF111369">
    <property type="entry name" value="HlyD-like secretion proteins"/>
    <property type="match status" value="1"/>
</dbReference>
<feature type="domain" description="Multidrug resistance protein MdtA-like barrel-sandwich hybrid" evidence="6">
    <location>
        <begin position="55"/>
        <end position="196"/>
    </location>
</feature>
<dbReference type="RefSeq" id="WP_189497668.1">
    <property type="nucleotide sequence ID" value="NZ_BMZT01000007.1"/>
</dbReference>
<feature type="region of interest" description="Disordered" evidence="3">
    <location>
        <begin position="357"/>
        <end position="420"/>
    </location>
</feature>
<feature type="chain" id="PRO_5046988159" evidence="4">
    <location>
        <begin position="19"/>
        <end position="420"/>
    </location>
</feature>
<dbReference type="InterPro" id="IPR058626">
    <property type="entry name" value="MdtA-like_b-barrel"/>
</dbReference>
<evidence type="ECO:0000259" key="8">
    <source>
        <dbReference type="Pfam" id="PF25967"/>
    </source>
</evidence>
<accession>A0ABV6SZW9</accession>
<dbReference type="InterPro" id="IPR058625">
    <property type="entry name" value="MdtA-like_BSH"/>
</dbReference>
<dbReference type="PANTHER" id="PTHR30158:SF3">
    <property type="entry name" value="MULTIDRUG EFFLUX PUMP SUBUNIT ACRA-RELATED"/>
    <property type="match status" value="1"/>
</dbReference>
<feature type="compositionally biased region" description="Acidic residues" evidence="3">
    <location>
        <begin position="385"/>
        <end position="395"/>
    </location>
</feature>
<gene>
    <name evidence="9" type="ORF">ACFFFU_08310</name>
</gene>
<dbReference type="Gene3D" id="2.40.420.20">
    <property type="match status" value="1"/>
</dbReference>
<comment type="similarity">
    <text evidence="2">Belongs to the membrane fusion protein (MFP) (TC 8.A.1) family.</text>
</comment>
<dbReference type="InterPro" id="IPR058624">
    <property type="entry name" value="MdtA-like_HH"/>
</dbReference>
<evidence type="ECO:0000313" key="10">
    <source>
        <dbReference type="Proteomes" id="UP001589898"/>
    </source>
</evidence>
<evidence type="ECO:0000256" key="3">
    <source>
        <dbReference type="SAM" id="MobiDB-lite"/>
    </source>
</evidence>
<keyword evidence="4" id="KW-0732">Signal</keyword>
<dbReference type="Pfam" id="PF25944">
    <property type="entry name" value="Beta-barrel_RND"/>
    <property type="match status" value="1"/>
</dbReference>
<evidence type="ECO:0000259" key="6">
    <source>
        <dbReference type="Pfam" id="PF25917"/>
    </source>
</evidence>
<feature type="domain" description="Multidrug resistance protein MdtA-like alpha-helical hairpin" evidence="5">
    <location>
        <begin position="98"/>
        <end position="165"/>
    </location>
</feature>
<feature type="compositionally biased region" description="Low complexity" evidence="3">
    <location>
        <begin position="396"/>
        <end position="420"/>
    </location>
</feature>
<evidence type="ECO:0000256" key="4">
    <source>
        <dbReference type="SAM" id="SignalP"/>
    </source>
</evidence>
<dbReference type="Gene3D" id="2.40.30.170">
    <property type="match status" value="1"/>
</dbReference>
<dbReference type="Pfam" id="PF25967">
    <property type="entry name" value="RND-MFP_C"/>
    <property type="match status" value="1"/>
</dbReference>
<feature type="domain" description="Multidrug resistance protein MdtA-like beta-barrel" evidence="7">
    <location>
        <begin position="202"/>
        <end position="281"/>
    </location>
</feature>
<dbReference type="InterPro" id="IPR058627">
    <property type="entry name" value="MdtA-like_C"/>
</dbReference>
<protein>
    <submittedName>
        <fullName evidence="9">Efflux RND transporter periplasmic adaptor subunit</fullName>
    </submittedName>
</protein>
<evidence type="ECO:0000259" key="5">
    <source>
        <dbReference type="Pfam" id="PF25876"/>
    </source>
</evidence>
<proteinExistence type="inferred from homology"/>
<comment type="subcellular location">
    <subcellularLocation>
        <location evidence="1">Cell inner membrane</location>
        <topology evidence="1">Lipid-anchor</topology>
    </subcellularLocation>
</comment>
<evidence type="ECO:0000256" key="2">
    <source>
        <dbReference type="ARBA" id="ARBA00009477"/>
    </source>
</evidence>
<name>A0ABV6SZW9_9GAMM</name>
<dbReference type="NCBIfam" id="TIGR01730">
    <property type="entry name" value="RND_mfp"/>
    <property type="match status" value="1"/>
</dbReference>
<comment type="caution">
    <text evidence="9">The sequence shown here is derived from an EMBL/GenBank/DDBJ whole genome shotgun (WGS) entry which is preliminary data.</text>
</comment>
<dbReference type="PANTHER" id="PTHR30158">
    <property type="entry name" value="ACRA/E-RELATED COMPONENT OF DRUG EFFLUX TRANSPORTER"/>
    <property type="match status" value="1"/>
</dbReference>
<sequence length="420" mass="42391">MRRIALIPILLAALAACGGEDAPQAPPPPELGVVAAQSTDAPLRLDLVGRLAPYRSADVRARVPGVVQRRVYQEGSDVKEGQVLFEIDPAPLRAAAGEARAALAQATANQANARAAAARARSLAPQKYISQSDLDNALAAERSANAAVQAAQSAVESANINLGYATVRAPIAGRAGKQQVTEGALVGQGTATLLTTVDQIDPLYVNFSMAAGDLDRIRGMQLDRDGPVAVQVLLPDGSTYAHPGEMDFSGDIVDPDTGAVSLRATLPNPDRRLLPGTYVTLVATLGVQHGVFRVPQAAVQRDATGAYVLVVGADGNVARKDVATARADGGDWIVTSGLAAGDQVVVSGLQRARVGEPATAAPWQPTAAAAAGAQGAAGAAGATPDADEGAADPDAADPAASAADAADAAPADGAASGRRD</sequence>
<dbReference type="Gene3D" id="2.40.50.100">
    <property type="match status" value="1"/>
</dbReference>
<dbReference type="Pfam" id="PF25876">
    <property type="entry name" value="HH_MFP_RND"/>
    <property type="match status" value="1"/>
</dbReference>
<feature type="domain" description="Multidrug resistance protein MdtA-like C-terminal permuted SH3" evidence="8">
    <location>
        <begin position="294"/>
        <end position="351"/>
    </location>
</feature>
<dbReference type="EMBL" id="JBHLTF010000029">
    <property type="protein sequence ID" value="MFC0717751.1"/>
    <property type="molecule type" value="Genomic_DNA"/>
</dbReference>
<reference evidence="9 10" key="1">
    <citation type="submission" date="2024-09" db="EMBL/GenBank/DDBJ databases">
        <authorList>
            <person name="Sun Q."/>
            <person name="Mori K."/>
        </authorList>
    </citation>
    <scope>NUCLEOTIDE SEQUENCE [LARGE SCALE GENOMIC DNA]</scope>
    <source>
        <strain evidence="9 10">KCTC 52403</strain>
    </source>
</reference>
<dbReference type="Pfam" id="PF25917">
    <property type="entry name" value="BSH_RND"/>
    <property type="match status" value="1"/>
</dbReference>
<evidence type="ECO:0000259" key="7">
    <source>
        <dbReference type="Pfam" id="PF25944"/>
    </source>
</evidence>
<organism evidence="9 10">
    <name type="scientific">Luteimonas padinae</name>
    <dbReference type="NCBI Taxonomy" id="1714359"/>
    <lineage>
        <taxon>Bacteria</taxon>
        <taxon>Pseudomonadati</taxon>
        <taxon>Pseudomonadota</taxon>
        <taxon>Gammaproteobacteria</taxon>
        <taxon>Lysobacterales</taxon>
        <taxon>Lysobacteraceae</taxon>
        <taxon>Luteimonas</taxon>
    </lineage>
</organism>
<dbReference type="Gene3D" id="1.10.287.470">
    <property type="entry name" value="Helix hairpin bin"/>
    <property type="match status" value="1"/>
</dbReference>
<keyword evidence="10" id="KW-1185">Reference proteome</keyword>
<evidence type="ECO:0000313" key="9">
    <source>
        <dbReference type="EMBL" id="MFC0717751.1"/>
    </source>
</evidence>